<evidence type="ECO:0000256" key="1">
    <source>
        <dbReference type="ARBA" id="ARBA00001947"/>
    </source>
</evidence>
<comment type="caution">
    <text evidence="6">The sequence shown here is derived from an EMBL/GenBank/DDBJ whole genome shotgun (WGS) entry which is preliminary data.</text>
</comment>
<evidence type="ECO:0000313" key="7">
    <source>
        <dbReference type="Proteomes" id="UP000623687"/>
    </source>
</evidence>
<dbReference type="InterPro" id="IPR051607">
    <property type="entry name" value="Metallo-dep_hydrolases"/>
</dbReference>
<dbReference type="Proteomes" id="UP000623687">
    <property type="component" value="Unassembled WGS sequence"/>
</dbReference>
<evidence type="ECO:0000256" key="3">
    <source>
        <dbReference type="ARBA" id="ARBA00022801"/>
    </source>
</evidence>
<sequence>MVQLFRGNFVHSPQIDEVLVLEDHLLAVDDLGYIAHFEEANSQESVRLRLQHTQVEVTQLQPGSFFLPTFYDLHLHAPQFLYQGVGLHLPLMQWLDDYAYKAEERLDSDPILAENVYKQLATHLIANGTGAVLLFGTIKSETNIILARAMQNLGIRGFVGKLSMDISSRPTYVEASVEASLSSIASFIDECKNLVKHLPAHERFIEPVITPRFIPTCSDALLRGLGHLAAQKDVRVQSHLAESLDEVEWVKGQRGEDDINIFDKHGLLTPRAVHAHCTFLPTLSLMHLATRGTSIAHCPLSNAYFSAQPFRLRESIRQGVKVGLGTDIAGGYTLDMMDAMRNSVTVSKMREGSRILSEDDTTAESKLDIDWKTALYLATRGGAIALGMAHGSGTFQVGAPFDAQQIQVLVCAGQTGVGGITFFDWENLPASGLTMEVLEKWWCIGDHRNRCAVWTQGVKRS</sequence>
<accession>A0A8H6ZU92</accession>
<dbReference type="VEuPathDB" id="FungiDB:PC9H_007515"/>
<dbReference type="GO" id="GO:0008892">
    <property type="term" value="F:guanine deaminase activity"/>
    <property type="evidence" value="ECO:0007669"/>
    <property type="project" value="TreeGrafter"/>
</dbReference>
<dbReference type="RefSeq" id="XP_036630666.1">
    <property type="nucleotide sequence ID" value="XM_036777046.1"/>
</dbReference>
<proteinExistence type="predicted"/>
<dbReference type="InterPro" id="IPR011059">
    <property type="entry name" value="Metal-dep_hydrolase_composite"/>
</dbReference>
<evidence type="ECO:0000256" key="2">
    <source>
        <dbReference type="ARBA" id="ARBA00022723"/>
    </source>
</evidence>
<dbReference type="AlphaFoldDB" id="A0A8H6ZU92"/>
<evidence type="ECO:0000256" key="4">
    <source>
        <dbReference type="ARBA" id="ARBA00022833"/>
    </source>
</evidence>
<dbReference type="GO" id="GO:0005829">
    <property type="term" value="C:cytosol"/>
    <property type="evidence" value="ECO:0007669"/>
    <property type="project" value="TreeGrafter"/>
</dbReference>
<name>A0A8H6ZU92_PLEOS</name>
<keyword evidence="7" id="KW-1185">Reference proteome</keyword>
<dbReference type="Gene3D" id="3.20.20.140">
    <property type="entry name" value="Metal-dependent hydrolases"/>
    <property type="match status" value="1"/>
</dbReference>
<dbReference type="EMBL" id="JACETU010000005">
    <property type="protein sequence ID" value="KAF7428294.1"/>
    <property type="molecule type" value="Genomic_DNA"/>
</dbReference>
<dbReference type="PANTHER" id="PTHR11271">
    <property type="entry name" value="GUANINE DEAMINASE"/>
    <property type="match status" value="1"/>
</dbReference>
<reference evidence="6" key="1">
    <citation type="submission" date="2019-07" db="EMBL/GenBank/DDBJ databases">
        <authorList>
            <person name="Palmer J.M."/>
        </authorList>
    </citation>
    <scope>NUCLEOTIDE SEQUENCE</scope>
    <source>
        <strain evidence="6">PC9</strain>
    </source>
</reference>
<keyword evidence="3" id="KW-0378">Hydrolase</keyword>
<evidence type="ECO:0000313" key="6">
    <source>
        <dbReference type="EMBL" id="KAF7428294.1"/>
    </source>
</evidence>
<organism evidence="6 7">
    <name type="scientific">Pleurotus ostreatus</name>
    <name type="common">Oyster mushroom</name>
    <name type="synonym">White-rot fungus</name>
    <dbReference type="NCBI Taxonomy" id="5322"/>
    <lineage>
        <taxon>Eukaryota</taxon>
        <taxon>Fungi</taxon>
        <taxon>Dikarya</taxon>
        <taxon>Basidiomycota</taxon>
        <taxon>Agaricomycotina</taxon>
        <taxon>Agaricomycetes</taxon>
        <taxon>Agaricomycetidae</taxon>
        <taxon>Agaricales</taxon>
        <taxon>Pleurotineae</taxon>
        <taxon>Pleurotaceae</taxon>
        <taxon>Pleurotus</taxon>
    </lineage>
</organism>
<dbReference type="GeneID" id="59377333"/>
<dbReference type="PANTHER" id="PTHR11271:SF6">
    <property type="entry name" value="GUANINE DEAMINASE"/>
    <property type="match status" value="1"/>
</dbReference>
<gene>
    <name evidence="6" type="ORF">PC9H_007515</name>
</gene>
<feature type="domain" description="Amidohydrolase-related" evidence="5">
    <location>
        <begin position="67"/>
        <end position="403"/>
    </location>
</feature>
<dbReference type="GO" id="GO:0046098">
    <property type="term" value="P:guanine metabolic process"/>
    <property type="evidence" value="ECO:0007669"/>
    <property type="project" value="TreeGrafter"/>
</dbReference>
<dbReference type="Pfam" id="PF01979">
    <property type="entry name" value="Amidohydro_1"/>
    <property type="match status" value="1"/>
</dbReference>
<keyword evidence="4" id="KW-0862">Zinc</keyword>
<comment type="cofactor">
    <cofactor evidence="1">
        <name>Zn(2+)</name>
        <dbReference type="ChEBI" id="CHEBI:29105"/>
    </cofactor>
</comment>
<evidence type="ECO:0000259" key="5">
    <source>
        <dbReference type="Pfam" id="PF01979"/>
    </source>
</evidence>
<dbReference type="Gene3D" id="2.30.40.10">
    <property type="entry name" value="Urease, subunit C, domain 1"/>
    <property type="match status" value="1"/>
</dbReference>
<dbReference type="InterPro" id="IPR032466">
    <property type="entry name" value="Metal_Hydrolase"/>
</dbReference>
<dbReference type="SUPFAM" id="SSF51338">
    <property type="entry name" value="Composite domain of metallo-dependent hydrolases"/>
    <property type="match status" value="1"/>
</dbReference>
<dbReference type="InterPro" id="IPR006680">
    <property type="entry name" value="Amidohydro-rel"/>
</dbReference>
<keyword evidence="2" id="KW-0479">Metal-binding</keyword>
<dbReference type="SUPFAM" id="SSF51556">
    <property type="entry name" value="Metallo-dependent hydrolases"/>
    <property type="match status" value="1"/>
</dbReference>
<dbReference type="GO" id="GO:0008270">
    <property type="term" value="F:zinc ion binding"/>
    <property type="evidence" value="ECO:0007669"/>
    <property type="project" value="TreeGrafter"/>
</dbReference>
<dbReference type="OrthoDB" id="194468at2759"/>
<protein>
    <recommendedName>
        <fullName evidence="5">Amidohydrolase-related domain-containing protein</fullName>
    </recommendedName>
</protein>